<evidence type="ECO:0000313" key="3">
    <source>
        <dbReference type="Proteomes" id="UP000008068"/>
    </source>
</evidence>
<accession>G0MAB1</accession>
<dbReference type="HOGENOM" id="CLU_811935_0_0_1"/>
<feature type="transmembrane region" description="Helical" evidence="1">
    <location>
        <begin position="215"/>
        <end position="236"/>
    </location>
</feature>
<keyword evidence="1" id="KW-0812">Transmembrane</keyword>
<keyword evidence="1" id="KW-1133">Transmembrane helix</keyword>
<dbReference type="OrthoDB" id="5776489at2759"/>
<dbReference type="eggNOG" id="ENOG502TG6C">
    <property type="taxonomic scope" value="Eukaryota"/>
</dbReference>
<feature type="transmembrane region" description="Helical" evidence="1">
    <location>
        <begin position="57"/>
        <end position="79"/>
    </location>
</feature>
<feature type="transmembrane region" description="Helical" evidence="1">
    <location>
        <begin position="18"/>
        <end position="45"/>
    </location>
</feature>
<sequence length="327" mass="38135">MGVYDSDYVCVPYPQSKIWIPVVVLQFIVVFLACISHVIFVKLVVASQKFSSYLKHAFFWISFQMLLMLLTSSGAFLITLAHGKYIEDCQISDITFRKYLLYAHSFGEYFFVVCELLGTFERVASMFANKFRKTKMFRTLFIFGMILGAFLSLLYIYLIRISFKTHLFAIGFGSLTLMEVLNGIIVSGLVFVSMDKYKKQNEEPLHVRYEFSQSYAYSKCAVASVLARITIILYVYLKIVFGTGDSPFYYIMNLLINLYCLVYPWTIMLSHRKIRRQILRYFKNRPGLVQDQNQSRTLYTIDGRQMNNHTSEEYYATLDNAWKGPEK</sequence>
<proteinExistence type="predicted"/>
<reference evidence="3" key="1">
    <citation type="submission" date="2011-07" db="EMBL/GenBank/DDBJ databases">
        <authorList>
            <consortium name="Caenorhabditis brenneri Sequencing and Analysis Consortium"/>
            <person name="Wilson R.K."/>
        </authorList>
    </citation>
    <scope>NUCLEOTIDE SEQUENCE [LARGE SCALE GENOMIC DNA]</scope>
    <source>
        <strain evidence="3">PB2801</strain>
    </source>
</reference>
<feature type="transmembrane region" description="Helical" evidence="1">
    <location>
        <begin position="99"/>
        <end position="120"/>
    </location>
</feature>
<evidence type="ECO:0000313" key="2">
    <source>
        <dbReference type="EMBL" id="EGT30939.1"/>
    </source>
</evidence>
<keyword evidence="1" id="KW-0472">Membrane</keyword>
<evidence type="ECO:0000256" key="1">
    <source>
        <dbReference type="SAM" id="Phobius"/>
    </source>
</evidence>
<feature type="transmembrane region" description="Helical" evidence="1">
    <location>
        <begin position="140"/>
        <end position="161"/>
    </location>
</feature>
<name>G0MAB1_CAEBE</name>
<dbReference type="InParanoid" id="G0MAB1"/>
<organism evidence="3">
    <name type="scientific">Caenorhabditis brenneri</name>
    <name type="common">Nematode worm</name>
    <dbReference type="NCBI Taxonomy" id="135651"/>
    <lineage>
        <taxon>Eukaryota</taxon>
        <taxon>Metazoa</taxon>
        <taxon>Ecdysozoa</taxon>
        <taxon>Nematoda</taxon>
        <taxon>Chromadorea</taxon>
        <taxon>Rhabditida</taxon>
        <taxon>Rhabditina</taxon>
        <taxon>Rhabditomorpha</taxon>
        <taxon>Rhabditoidea</taxon>
        <taxon>Rhabditidae</taxon>
        <taxon>Peloderinae</taxon>
        <taxon>Caenorhabditis</taxon>
    </lineage>
</organism>
<feature type="transmembrane region" description="Helical" evidence="1">
    <location>
        <begin position="248"/>
        <end position="270"/>
    </location>
</feature>
<feature type="transmembrane region" description="Helical" evidence="1">
    <location>
        <begin position="167"/>
        <end position="194"/>
    </location>
</feature>
<dbReference type="EMBL" id="GL379787">
    <property type="protein sequence ID" value="EGT30939.1"/>
    <property type="molecule type" value="Genomic_DNA"/>
</dbReference>
<keyword evidence="3" id="KW-1185">Reference proteome</keyword>
<dbReference type="Proteomes" id="UP000008068">
    <property type="component" value="Unassembled WGS sequence"/>
</dbReference>
<dbReference type="FunCoup" id="G0MAB1">
    <property type="interactions" value="1899"/>
</dbReference>
<dbReference type="AlphaFoldDB" id="G0MAB1"/>
<dbReference type="OMA" id="VYPWTIM"/>
<protein>
    <submittedName>
        <fullName evidence="2">Uncharacterized protein</fullName>
    </submittedName>
</protein>
<gene>
    <name evidence="2" type="ORF">CAEBREN_07869</name>
</gene>